<evidence type="ECO:0000313" key="2">
    <source>
        <dbReference type="EMBL" id="KAF4690347.1"/>
    </source>
</evidence>
<accession>A0A7J6P3E0</accession>
<dbReference type="PANTHER" id="PTHR35179">
    <property type="entry name" value="PROTEIN CBG02620"/>
    <property type="match status" value="1"/>
</dbReference>
<dbReference type="AlphaFoldDB" id="A0A7J6P3E0"/>
<protein>
    <submittedName>
        <fullName evidence="2">Uncharacterized protein</fullName>
    </submittedName>
</protein>
<evidence type="ECO:0000313" key="3">
    <source>
        <dbReference type="Proteomes" id="UP000541610"/>
    </source>
</evidence>
<comment type="caution">
    <text evidence="2">The sequence shown here is derived from an EMBL/GenBank/DDBJ whole genome shotgun (WGS) entry which is preliminary data.</text>
</comment>
<gene>
    <name evidence="2" type="ORF">FOZ60_000317</name>
</gene>
<evidence type="ECO:0000256" key="1">
    <source>
        <dbReference type="SAM" id="MobiDB-lite"/>
    </source>
</evidence>
<organism evidence="2 3">
    <name type="scientific">Perkinsus olseni</name>
    <name type="common">Perkinsus atlanticus</name>
    <dbReference type="NCBI Taxonomy" id="32597"/>
    <lineage>
        <taxon>Eukaryota</taxon>
        <taxon>Sar</taxon>
        <taxon>Alveolata</taxon>
        <taxon>Perkinsozoa</taxon>
        <taxon>Perkinsea</taxon>
        <taxon>Perkinsida</taxon>
        <taxon>Perkinsidae</taxon>
        <taxon>Perkinsus</taxon>
    </lineage>
</organism>
<sequence length="711" mass="79406">MPSSSTIRLDWVEPTLTDGPSDAKEIATYNWHPSSTTEVPRMVVPGLPPFLVDSRDPPKLEYDQGTFFCDENQYRQKESPTESLFQAVAICTPNFDWQAVDIVTDRNNLRKLMRALQPQWDSFDDQSFQIDLDVVGRTVVLTRVGPAESQVFGCGHSFEDQMTTPSPEGLLSVGSEIDAVDGGTWRSVSRKAEWSPMPGSRIEIKRGGGLKKGSECPEYWELEDQVLEEELRLGWCVKSMESLTREQVGARGQFFDLFGRLEALLMSILEIVHRRRKPAPLDLTFSMHAEHSTWFDDDDPEEHFLSWLGTYEVPKKKDNRRGVLRKGSLILRLALFAVSLVAAITIGSSPVWIPHTLKLYQAGTLSLTVESLEIIGPFDCVLFKLSDDFCMHGQSVLNVTYDGWEPVTVAYAYGQVVSPGEELDWATLSFPKFRVPPGMRGMMTVHSFLLVSHRKAYIRQIRGHANASHKFGPFFGRLPPVLDEYRVLDRISSIDIEPTKTDGPTNPVEIASYNWPASLKSDIKVARDVPTLDFDSGLYVADENQLNQPDCPMESVFQSVHILNPGFDWQGVDVVTDRTNLRQLIGFLIPKRVDSSGAFVIDVDVVDNTAVFTRTGPTRARCFGCGHHFERAMTTDEADGALRRVVSFELGTLKLVVRSEVDAMQGGLWEPNDSLAWTKPDDSILESTVDSKSKENGADVGRSATSVSEGT</sequence>
<dbReference type="EMBL" id="JABANP010000101">
    <property type="protein sequence ID" value="KAF4690347.1"/>
    <property type="molecule type" value="Genomic_DNA"/>
</dbReference>
<dbReference type="Proteomes" id="UP000541610">
    <property type="component" value="Unassembled WGS sequence"/>
</dbReference>
<proteinExistence type="predicted"/>
<name>A0A7J6P3E0_PEROL</name>
<reference evidence="2 3" key="1">
    <citation type="submission" date="2020-04" db="EMBL/GenBank/DDBJ databases">
        <title>Perkinsus olseni comparative genomics.</title>
        <authorList>
            <person name="Bogema D.R."/>
        </authorList>
    </citation>
    <scope>NUCLEOTIDE SEQUENCE [LARGE SCALE GENOMIC DNA]</scope>
    <source>
        <strain evidence="2">00978-12</strain>
    </source>
</reference>
<feature type="region of interest" description="Disordered" evidence="1">
    <location>
        <begin position="686"/>
        <end position="711"/>
    </location>
</feature>
<dbReference type="OrthoDB" id="420564at2759"/>
<dbReference type="PANTHER" id="PTHR35179:SF2">
    <property type="entry name" value="START DOMAIN-CONTAINING PROTEIN"/>
    <property type="match status" value="1"/>
</dbReference>